<dbReference type="GeneID" id="6008307"/>
<dbReference type="Proteomes" id="UP000001861">
    <property type="component" value="Unassembled WGS sequence"/>
</dbReference>
<comment type="caution">
    <text evidence="2">The sequence shown here is derived from an EMBL/GenBank/DDBJ whole genome shotgun (WGS) entry which is preliminary data.</text>
</comment>
<evidence type="ECO:0000313" key="3">
    <source>
        <dbReference type="Proteomes" id="UP000001861"/>
    </source>
</evidence>
<dbReference type="OrthoDB" id="2958239at2759"/>
<dbReference type="InParanoid" id="A8NAH9"/>
<feature type="compositionally biased region" description="Acidic residues" evidence="1">
    <location>
        <begin position="459"/>
        <end position="489"/>
    </location>
</feature>
<protein>
    <recommendedName>
        <fullName evidence="4">F-box domain-containing protein</fullName>
    </recommendedName>
</protein>
<reference evidence="2 3" key="1">
    <citation type="journal article" date="2010" name="Proc. Natl. Acad. Sci. U.S.A.">
        <title>Insights into evolution of multicellular fungi from the assembled chromosomes of the mushroom Coprinopsis cinerea (Coprinus cinereus).</title>
        <authorList>
            <person name="Stajich J.E."/>
            <person name="Wilke S.K."/>
            <person name="Ahren D."/>
            <person name="Au C.H."/>
            <person name="Birren B.W."/>
            <person name="Borodovsky M."/>
            <person name="Burns C."/>
            <person name="Canback B."/>
            <person name="Casselton L.A."/>
            <person name="Cheng C.K."/>
            <person name="Deng J."/>
            <person name="Dietrich F.S."/>
            <person name="Fargo D.C."/>
            <person name="Farman M.L."/>
            <person name="Gathman A.C."/>
            <person name="Goldberg J."/>
            <person name="Guigo R."/>
            <person name="Hoegger P.J."/>
            <person name="Hooker J.B."/>
            <person name="Huggins A."/>
            <person name="James T.Y."/>
            <person name="Kamada T."/>
            <person name="Kilaru S."/>
            <person name="Kodira C."/>
            <person name="Kues U."/>
            <person name="Kupfer D."/>
            <person name="Kwan H.S."/>
            <person name="Lomsadze A."/>
            <person name="Li W."/>
            <person name="Lilly W.W."/>
            <person name="Ma L.J."/>
            <person name="Mackey A.J."/>
            <person name="Manning G."/>
            <person name="Martin F."/>
            <person name="Muraguchi H."/>
            <person name="Natvig D.O."/>
            <person name="Palmerini H."/>
            <person name="Ramesh M.A."/>
            <person name="Rehmeyer C.J."/>
            <person name="Roe B.A."/>
            <person name="Shenoy N."/>
            <person name="Stanke M."/>
            <person name="Ter-Hovhannisyan V."/>
            <person name="Tunlid A."/>
            <person name="Velagapudi R."/>
            <person name="Vision T.J."/>
            <person name="Zeng Q."/>
            <person name="Zolan M.E."/>
            <person name="Pukkila P.J."/>
        </authorList>
    </citation>
    <scope>NUCLEOTIDE SEQUENCE [LARGE SCALE GENOMIC DNA]</scope>
    <source>
        <strain evidence="3">Okayama-7 / 130 / ATCC MYA-4618 / FGSC 9003</strain>
    </source>
</reference>
<dbReference type="AlphaFoldDB" id="A8NAH9"/>
<sequence length="503" mass="56554">MPQELLREVVGHLVTEPNALRLLKRLSLVHRAFTPICQTYIFEDLRLSGFKENIQSQLRRKHKILHLKPECTDLVKLVVLRYIEGRDPSWLFEDSRFLDIFKSLSESKRRPSSLELYTICPHPSPENAIGLCWERITNFFASASLTNLTLWNCKGVPLKLIAACPNLRSLDLFRTSPEPSRTEDLLHLQPDTAQPKLVKLVYNQTNGLLKNLLGPSPDTPSILDLSDLRVIETCPMAKDEMDLIPEILRRSRASVEVVQCIKSLAPDHEQDRYLPLSTYLSFHDTPLLRNVELVAEIVDTDANASIVIADICSVLQTIPSASKVHRIKLAVLVRGEKPFTHGLNQEWRRLGDQIARISSEDRLVFELNVKACRVRGFLSRADHAPLYEHVRNELANLNSLPHIMMEFTNPLNAEPDWECDSDSGSDITSSSDTYSDSGDPWTDESDFGERGSYTGGESSDSEDSYDSGEVYLDEEGSSFGSLDEEDSDGGAERSGNEDTGTEV</sequence>
<dbReference type="HOGENOM" id="CLU_628593_0_0_1"/>
<gene>
    <name evidence="2" type="ORF">CC1G_05930</name>
</gene>
<feature type="compositionally biased region" description="Low complexity" evidence="1">
    <location>
        <begin position="424"/>
        <end position="439"/>
    </location>
</feature>
<evidence type="ECO:0008006" key="4">
    <source>
        <dbReference type="Google" id="ProtNLM"/>
    </source>
</evidence>
<proteinExistence type="predicted"/>
<keyword evidence="3" id="KW-1185">Reference proteome</keyword>
<feature type="region of interest" description="Disordered" evidence="1">
    <location>
        <begin position="414"/>
        <end position="503"/>
    </location>
</feature>
<dbReference type="KEGG" id="cci:CC1G_05930"/>
<accession>A8NAH9</accession>
<evidence type="ECO:0000313" key="2">
    <source>
        <dbReference type="EMBL" id="EAU90014.2"/>
    </source>
</evidence>
<evidence type="ECO:0000256" key="1">
    <source>
        <dbReference type="SAM" id="MobiDB-lite"/>
    </source>
</evidence>
<dbReference type="RefSeq" id="XP_001831831.2">
    <property type="nucleotide sequence ID" value="XM_001831779.2"/>
</dbReference>
<dbReference type="VEuPathDB" id="FungiDB:CC1G_05930"/>
<name>A8NAH9_COPC7</name>
<dbReference type="EMBL" id="AACS02000007">
    <property type="protein sequence ID" value="EAU90014.2"/>
    <property type="molecule type" value="Genomic_DNA"/>
</dbReference>
<organism evidence="2 3">
    <name type="scientific">Coprinopsis cinerea (strain Okayama-7 / 130 / ATCC MYA-4618 / FGSC 9003)</name>
    <name type="common">Inky cap fungus</name>
    <name type="synonym">Hormographiella aspergillata</name>
    <dbReference type="NCBI Taxonomy" id="240176"/>
    <lineage>
        <taxon>Eukaryota</taxon>
        <taxon>Fungi</taxon>
        <taxon>Dikarya</taxon>
        <taxon>Basidiomycota</taxon>
        <taxon>Agaricomycotina</taxon>
        <taxon>Agaricomycetes</taxon>
        <taxon>Agaricomycetidae</taxon>
        <taxon>Agaricales</taxon>
        <taxon>Agaricineae</taxon>
        <taxon>Psathyrellaceae</taxon>
        <taxon>Coprinopsis</taxon>
    </lineage>
</organism>